<dbReference type="InterPro" id="IPR058627">
    <property type="entry name" value="MdtA-like_C"/>
</dbReference>
<evidence type="ECO:0000313" key="9">
    <source>
        <dbReference type="Proteomes" id="UP000011717"/>
    </source>
</evidence>
<dbReference type="Gene3D" id="2.40.50.100">
    <property type="match status" value="1"/>
</dbReference>
<dbReference type="SUPFAM" id="SSF111369">
    <property type="entry name" value="HlyD-like secretion proteins"/>
    <property type="match status" value="1"/>
</dbReference>
<feature type="domain" description="Multidrug resistance protein MdtA-like barrel-sandwich hybrid" evidence="5">
    <location>
        <begin position="88"/>
        <end position="224"/>
    </location>
</feature>
<dbReference type="InterPro" id="IPR006143">
    <property type="entry name" value="RND_pump_MFP"/>
</dbReference>
<gene>
    <name evidence="8" type="ORF">C725_2771</name>
</gene>
<evidence type="ECO:0000313" key="8">
    <source>
        <dbReference type="EMBL" id="EMD81875.1"/>
    </source>
</evidence>
<dbReference type="GO" id="GO:0022857">
    <property type="term" value="F:transmembrane transporter activity"/>
    <property type="evidence" value="ECO:0007669"/>
    <property type="project" value="InterPro"/>
</dbReference>
<protein>
    <submittedName>
        <fullName evidence="8">Co/Zn/Cd efflux system membrane fusion protein</fullName>
    </submittedName>
</protein>
<evidence type="ECO:0000259" key="7">
    <source>
        <dbReference type="Pfam" id="PF25967"/>
    </source>
</evidence>
<comment type="subcellular location">
    <subcellularLocation>
        <location evidence="1">Cell envelope</location>
    </subcellularLocation>
</comment>
<evidence type="ECO:0000259" key="6">
    <source>
        <dbReference type="Pfam" id="PF25944"/>
    </source>
</evidence>
<dbReference type="InterPro" id="IPR058624">
    <property type="entry name" value="MdtA-like_HH"/>
</dbReference>
<dbReference type="Pfam" id="PF25876">
    <property type="entry name" value="HH_MFP_RND"/>
    <property type="match status" value="1"/>
</dbReference>
<comment type="caution">
    <text evidence="8">The sequence shown here is derived from an EMBL/GenBank/DDBJ whole genome shotgun (WGS) entry which is preliminary data.</text>
</comment>
<dbReference type="InterPro" id="IPR058626">
    <property type="entry name" value="MdtA-like_b-barrel"/>
</dbReference>
<feature type="domain" description="Multidrug resistance protein MdtA-like C-terminal permuted SH3" evidence="7">
    <location>
        <begin position="327"/>
        <end position="383"/>
    </location>
</feature>
<dbReference type="Proteomes" id="UP000011717">
    <property type="component" value="Unassembled WGS sequence"/>
</dbReference>
<feature type="domain" description="Multidrug resistance protein MdtA-like alpha-helical hairpin" evidence="4">
    <location>
        <begin position="129"/>
        <end position="198"/>
    </location>
</feature>
<evidence type="ECO:0000259" key="5">
    <source>
        <dbReference type="Pfam" id="PF25917"/>
    </source>
</evidence>
<proteinExistence type="inferred from homology"/>
<dbReference type="Gene3D" id="2.40.30.170">
    <property type="match status" value="1"/>
</dbReference>
<evidence type="ECO:0000256" key="2">
    <source>
        <dbReference type="ARBA" id="ARBA00009477"/>
    </source>
</evidence>
<dbReference type="GO" id="GO:0005886">
    <property type="term" value="C:plasma membrane"/>
    <property type="evidence" value="ECO:0007669"/>
    <property type="project" value="TreeGrafter"/>
</dbReference>
<feature type="region of interest" description="Disordered" evidence="3">
    <location>
        <begin position="1"/>
        <end position="23"/>
    </location>
</feature>
<dbReference type="Gene3D" id="2.40.420.20">
    <property type="match status" value="1"/>
</dbReference>
<dbReference type="RefSeq" id="WP_008603735.1">
    <property type="nucleotide sequence ID" value="NZ_AMRV01000013.1"/>
</dbReference>
<reference evidence="8 9" key="1">
    <citation type="journal article" date="2013" name="Genome Announc.">
        <title>Draft Genome Sequence of Strain JLT2015T, Belonging to the Family Sphingomonadaceae of the Alphaproteobacteria.</title>
        <authorList>
            <person name="Tang K."/>
            <person name="Liu K."/>
            <person name="Li S."/>
            <person name="Jiao N."/>
        </authorList>
    </citation>
    <scope>NUCLEOTIDE SEQUENCE [LARGE SCALE GENOMIC DNA]</scope>
    <source>
        <strain evidence="8 9">JLT2015</strain>
    </source>
</reference>
<evidence type="ECO:0000259" key="4">
    <source>
        <dbReference type="Pfam" id="PF25876"/>
    </source>
</evidence>
<evidence type="ECO:0000256" key="3">
    <source>
        <dbReference type="SAM" id="MobiDB-lite"/>
    </source>
</evidence>
<dbReference type="OrthoDB" id="9816569at2"/>
<dbReference type="InterPro" id="IPR058625">
    <property type="entry name" value="MdtA-like_BSH"/>
</dbReference>
<organism evidence="8 9">
    <name type="scientific">Pacificimonas flava</name>
    <dbReference type="NCBI Taxonomy" id="1234595"/>
    <lineage>
        <taxon>Bacteria</taxon>
        <taxon>Pseudomonadati</taxon>
        <taxon>Pseudomonadota</taxon>
        <taxon>Alphaproteobacteria</taxon>
        <taxon>Sphingomonadales</taxon>
        <taxon>Sphingosinicellaceae</taxon>
        <taxon>Pacificimonas</taxon>
    </lineage>
</organism>
<dbReference type="PANTHER" id="PTHR30158:SF10">
    <property type="entry name" value="CATION EFFLUX PUMP"/>
    <property type="match status" value="1"/>
</dbReference>
<dbReference type="PANTHER" id="PTHR30158">
    <property type="entry name" value="ACRA/E-RELATED COMPONENT OF DRUG EFFLUX TRANSPORTER"/>
    <property type="match status" value="1"/>
</dbReference>
<dbReference type="NCBIfam" id="TIGR01730">
    <property type="entry name" value="RND_mfp"/>
    <property type="match status" value="1"/>
</dbReference>
<dbReference type="AlphaFoldDB" id="M2S941"/>
<dbReference type="Gene3D" id="1.10.287.470">
    <property type="entry name" value="Helix hairpin bin"/>
    <property type="match status" value="1"/>
</dbReference>
<dbReference type="Pfam" id="PF25917">
    <property type="entry name" value="BSH_RND"/>
    <property type="match status" value="1"/>
</dbReference>
<comment type="similarity">
    <text evidence="2">Belongs to the membrane fusion protein (MFP) (TC 8.A.1) family.</text>
</comment>
<feature type="domain" description="Multidrug resistance protein MdtA-like beta-barrel" evidence="6">
    <location>
        <begin position="238"/>
        <end position="320"/>
    </location>
</feature>
<name>M2S941_9SPHN</name>
<sequence>MNMHTKIASSSADAPKHPAARRSKRAALRRGAFMAVPLFLAAWAGYEVLQPAGPANAAPPQVEVTVANPVVREITEWDEYVGRFSPSRTVEVRPRVAGEVTGVHFEDGALVRRGDLLFTIDPRPFEAALAEAQARRASAVSSMNLADAELTRALELVDIDAVSASEVDRLRAEEQAAQAAVAAADADVRARTLDLGFTKVRAPIAGRISDRRIDAGNQVGGGGAGTATLLTTINAVDPLYFNVEASEALFLKMRRAAEEGGGDAPIEIRLQDETAYRWKGRLDFTDNGLDPRSGTIRIRAVVDNPDGFLSPGMFGDAHLTSASARRALLVPDAAVQTDQARKIVTIIGDDGTAEARPVELGPAIRGLRVVRSGLSRSDRVVISAPELAQPGMKVETRPGRIAPNDEDRVSAPATTALIGGASFAAN</sequence>
<dbReference type="Pfam" id="PF25967">
    <property type="entry name" value="RND-MFP_C"/>
    <property type="match status" value="1"/>
</dbReference>
<dbReference type="PATRIC" id="fig|1234595.3.peg.2775"/>
<accession>M2S941</accession>
<dbReference type="GO" id="GO:0030313">
    <property type="term" value="C:cell envelope"/>
    <property type="evidence" value="ECO:0007669"/>
    <property type="project" value="UniProtKB-SubCell"/>
</dbReference>
<dbReference type="Pfam" id="PF25944">
    <property type="entry name" value="Beta-barrel_RND"/>
    <property type="match status" value="1"/>
</dbReference>
<evidence type="ECO:0000256" key="1">
    <source>
        <dbReference type="ARBA" id="ARBA00004196"/>
    </source>
</evidence>
<keyword evidence="9" id="KW-1185">Reference proteome</keyword>
<dbReference type="EMBL" id="AMRV01000013">
    <property type="protein sequence ID" value="EMD81875.1"/>
    <property type="molecule type" value="Genomic_DNA"/>
</dbReference>
<dbReference type="GO" id="GO:0046677">
    <property type="term" value="P:response to antibiotic"/>
    <property type="evidence" value="ECO:0007669"/>
    <property type="project" value="TreeGrafter"/>
</dbReference>